<dbReference type="OrthoDB" id="10427263at2759"/>
<accession>A0A9P8TI13</accession>
<sequence length="149" mass="16031">MIGAPYFSHNTIVTKTKNPKPINWADPHGAAFGPELEGQIVPTQPDPPNQSSNPDWINEIPIKRTTGPVTTDGNNFCKKRGGINDKNISNNAQTAPVPRIAPYPSGQANLVPSSAIGHTPLAYIMGNDLFTIEIVAKEVPKTESKPEPI</sequence>
<proteinExistence type="predicted"/>
<organism evidence="2 3">
    <name type="scientific">Wickerhamomyces mucosus</name>
    <dbReference type="NCBI Taxonomy" id="1378264"/>
    <lineage>
        <taxon>Eukaryota</taxon>
        <taxon>Fungi</taxon>
        <taxon>Dikarya</taxon>
        <taxon>Ascomycota</taxon>
        <taxon>Saccharomycotina</taxon>
        <taxon>Saccharomycetes</taxon>
        <taxon>Phaffomycetales</taxon>
        <taxon>Wickerhamomycetaceae</taxon>
        <taxon>Wickerhamomyces</taxon>
    </lineage>
</organism>
<protein>
    <submittedName>
        <fullName evidence="2">Uncharacterized protein</fullName>
    </submittedName>
</protein>
<keyword evidence="3" id="KW-1185">Reference proteome</keyword>
<reference evidence="2" key="2">
    <citation type="submission" date="2021-01" db="EMBL/GenBank/DDBJ databases">
        <authorList>
            <person name="Schikora-Tamarit M.A."/>
        </authorList>
    </citation>
    <scope>NUCLEOTIDE SEQUENCE</scope>
    <source>
        <strain evidence="2">CBS6341</strain>
    </source>
</reference>
<dbReference type="AlphaFoldDB" id="A0A9P8TI13"/>
<reference evidence="2" key="1">
    <citation type="journal article" date="2021" name="Open Biol.">
        <title>Shared evolutionary footprints suggest mitochondrial oxidative damage underlies multiple complex I losses in fungi.</title>
        <authorList>
            <person name="Schikora-Tamarit M.A."/>
            <person name="Marcet-Houben M."/>
            <person name="Nosek J."/>
            <person name="Gabaldon T."/>
        </authorList>
    </citation>
    <scope>NUCLEOTIDE SEQUENCE</scope>
    <source>
        <strain evidence="2">CBS6341</strain>
    </source>
</reference>
<gene>
    <name evidence="2" type="ORF">WICMUC_000395</name>
</gene>
<dbReference type="Proteomes" id="UP000769528">
    <property type="component" value="Unassembled WGS sequence"/>
</dbReference>
<evidence type="ECO:0000256" key="1">
    <source>
        <dbReference type="SAM" id="MobiDB-lite"/>
    </source>
</evidence>
<dbReference type="EMBL" id="JAEUBF010000131">
    <property type="protein sequence ID" value="KAH3680328.1"/>
    <property type="molecule type" value="Genomic_DNA"/>
</dbReference>
<name>A0A9P8TI13_9ASCO</name>
<evidence type="ECO:0000313" key="3">
    <source>
        <dbReference type="Proteomes" id="UP000769528"/>
    </source>
</evidence>
<evidence type="ECO:0000313" key="2">
    <source>
        <dbReference type="EMBL" id="KAH3680328.1"/>
    </source>
</evidence>
<feature type="region of interest" description="Disordered" evidence="1">
    <location>
        <begin position="16"/>
        <end position="102"/>
    </location>
</feature>
<comment type="caution">
    <text evidence="2">The sequence shown here is derived from an EMBL/GenBank/DDBJ whole genome shotgun (WGS) entry which is preliminary data.</text>
</comment>